<keyword evidence="1" id="KW-1133">Transmembrane helix</keyword>
<keyword evidence="3" id="KW-1185">Reference proteome</keyword>
<dbReference type="InterPro" id="IPR018674">
    <property type="entry name" value="DUF2142_membrane"/>
</dbReference>
<dbReference type="Pfam" id="PF09913">
    <property type="entry name" value="DUF2142"/>
    <property type="match status" value="1"/>
</dbReference>
<dbReference type="Proteomes" id="UP001501079">
    <property type="component" value="Unassembled WGS sequence"/>
</dbReference>
<protein>
    <submittedName>
        <fullName evidence="2">DUF2142 domain-containing protein</fullName>
    </submittedName>
</protein>
<evidence type="ECO:0000313" key="2">
    <source>
        <dbReference type="EMBL" id="GAA4175557.1"/>
    </source>
</evidence>
<feature type="transmembrane region" description="Helical" evidence="1">
    <location>
        <begin position="203"/>
        <end position="220"/>
    </location>
</feature>
<organism evidence="2 3">
    <name type="scientific">Gryllotalpicola koreensis</name>
    <dbReference type="NCBI Taxonomy" id="993086"/>
    <lineage>
        <taxon>Bacteria</taxon>
        <taxon>Bacillati</taxon>
        <taxon>Actinomycetota</taxon>
        <taxon>Actinomycetes</taxon>
        <taxon>Micrococcales</taxon>
        <taxon>Microbacteriaceae</taxon>
        <taxon>Gryllotalpicola</taxon>
    </lineage>
</organism>
<gene>
    <name evidence="2" type="ORF">GCM10022287_21330</name>
</gene>
<dbReference type="EMBL" id="BAABBW010000003">
    <property type="protein sequence ID" value="GAA4175557.1"/>
    <property type="molecule type" value="Genomic_DNA"/>
</dbReference>
<feature type="transmembrane region" description="Helical" evidence="1">
    <location>
        <begin position="7"/>
        <end position="30"/>
    </location>
</feature>
<comment type="caution">
    <text evidence="2">The sequence shown here is derived from an EMBL/GenBank/DDBJ whole genome shotgun (WGS) entry which is preliminary data.</text>
</comment>
<feature type="transmembrane region" description="Helical" evidence="1">
    <location>
        <begin position="418"/>
        <end position="440"/>
    </location>
</feature>
<proteinExistence type="predicted"/>
<feature type="transmembrane region" description="Helical" evidence="1">
    <location>
        <begin position="269"/>
        <end position="291"/>
    </location>
</feature>
<accession>A0ABP8A1E4</accession>
<feature type="transmembrane region" description="Helical" evidence="1">
    <location>
        <begin position="180"/>
        <end position="197"/>
    </location>
</feature>
<feature type="transmembrane region" description="Helical" evidence="1">
    <location>
        <begin position="447"/>
        <end position="467"/>
    </location>
</feature>
<name>A0ABP8A1E4_9MICO</name>
<dbReference type="RefSeq" id="WP_344754177.1">
    <property type="nucleotide sequence ID" value="NZ_BAABBW010000003.1"/>
</dbReference>
<evidence type="ECO:0000313" key="3">
    <source>
        <dbReference type="Proteomes" id="UP001501079"/>
    </source>
</evidence>
<feature type="transmembrane region" description="Helical" evidence="1">
    <location>
        <begin position="232"/>
        <end position="257"/>
    </location>
</feature>
<sequence>MGRLLTAHWMFAIIAAVGCALFIVITPAGYGLDEQSHVYRAEQISEGIWWAQLVDLAEGWGGDVPKTLYDYEQSGWLQSNSVDRSKEFYERSDAFDATARRHFGARPYDVDGARVTTDFVNSAVYSPVPYLPAAAGFVIARVVHADVAGALTIARVLNALVYLVIVFAALLLVRDLVSRWLILVIALLPEVVFQSSVITADTFSDAGGLLFTAVVLRLMSHPIRGLRTSTAVLGLAALALAVMKPSYAPLLLLILAIPARNLGGTLSGWITKAAAIVVPLVVTAGVYLITAGPSADLVYQRADLAAQIVPAEQLRHVLTDPIGFAGVIIRTITIFGDSWRVGIVGLFGYDTIEVPEPLKIIAMALLLISGLRAAKLRPRTALLWLVAALGVFLAVIGALYLTFMPVGAIYASGVQGRYFLPMLAVAILGLSSLLPVYVAVPRRWEPLVFAVPAAFVLVCSVAVYAIALY</sequence>
<reference evidence="3" key="1">
    <citation type="journal article" date="2019" name="Int. J. Syst. Evol. Microbiol.">
        <title>The Global Catalogue of Microorganisms (GCM) 10K type strain sequencing project: providing services to taxonomists for standard genome sequencing and annotation.</title>
        <authorList>
            <consortium name="The Broad Institute Genomics Platform"/>
            <consortium name="The Broad Institute Genome Sequencing Center for Infectious Disease"/>
            <person name="Wu L."/>
            <person name="Ma J."/>
        </authorList>
    </citation>
    <scope>NUCLEOTIDE SEQUENCE [LARGE SCALE GENOMIC DNA]</scope>
    <source>
        <strain evidence="3">JCM 17591</strain>
    </source>
</reference>
<keyword evidence="1" id="KW-0472">Membrane</keyword>
<dbReference type="PROSITE" id="PS51257">
    <property type="entry name" value="PROKAR_LIPOPROTEIN"/>
    <property type="match status" value="1"/>
</dbReference>
<feature type="transmembrane region" description="Helical" evidence="1">
    <location>
        <begin position="153"/>
        <end position="173"/>
    </location>
</feature>
<evidence type="ECO:0000256" key="1">
    <source>
        <dbReference type="SAM" id="Phobius"/>
    </source>
</evidence>
<feature type="transmembrane region" description="Helical" evidence="1">
    <location>
        <begin position="381"/>
        <end position="403"/>
    </location>
</feature>
<keyword evidence="1" id="KW-0812">Transmembrane</keyword>